<feature type="chain" id="PRO_5046518197" evidence="1">
    <location>
        <begin position="38"/>
        <end position="167"/>
    </location>
</feature>
<dbReference type="SUPFAM" id="SSF49464">
    <property type="entry name" value="Carboxypeptidase regulatory domain-like"/>
    <property type="match status" value="1"/>
</dbReference>
<proteinExistence type="predicted"/>
<gene>
    <name evidence="2" type="ORF">ACFQBQ_10875</name>
</gene>
<evidence type="ECO:0000313" key="3">
    <source>
        <dbReference type="Proteomes" id="UP001596391"/>
    </source>
</evidence>
<dbReference type="InterPro" id="IPR008969">
    <property type="entry name" value="CarboxyPept-like_regulatory"/>
</dbReference>
<evidence type="ECO:0000313" key="2">
    <source>
        <dbReference type="EMBL" id="MFC6646074.1"/>
    </source>
</evidence>
<protein>
    <submittedName>
        <fullName evidence="2">Carboxypeptidase-like regulatory domain-containing protein</fullName>
    </submittedName>
</protein>
<evidence type="ECO:0000256" key="1">
    <source>
        <dbReference type="SAM" id="SignalP"/>
    </source>
</evidence>
<accession>A0ABW1ZAD1</accession>
<sequence>MRTVHSWWPRDRKNRLGGRLAAFAATALVSITTTVLAQDQKIHTDAVLGAPMLPAATLRGKVVDPTGAVLGDALVVLLSKDGRKFEARTGPDGTFQAYADIGEYDLHVSMPGFSEQELLHVKLKHGRQSLQHNLKVPVGTLGFMVVVTDPLQADTTDGKPSTRRVTK</sequence>
<dbReference type="EMBL" id="JBHSWI010000001">
    <property type="protein sequence ID" value="MFC6646074.1"/>
    <property type="molecule type" value="Genomic_DNA"/>
</dbReference>
<dbReference type="Pfam" id="PF13620">
    <property type="entry name" value="CarboxypepD_reg"/>
    <property type="match status" value="1"/>
</dbReference>
<reference evidence="3" key="1">
    <citation type="journal article" date="2019" name="Int. J. Syst. Evol. Microbiol.">
        <title>The Global Catalogue of Microorganisms (GCM) 10K type strain sequencing project: providing services to taxonomists for standard genome sequencing and annotation.</title>
        <authorList>
            <consortium name="The Broad Institute Genomics Platform"/>
            <consortium name="The Broad Institute Genome Sequencing Center for Infectious Disease"/>
            <person name="Wu L."/>
            <person name="Ma J."/>
        </authorList>
    </citation>
    <scope>NUCLEOTIDE SEQUENCE [LARGE SCALE GENOMIC DNA]</scope>
    <source>
        <strain evidence="3">CGMCC 1.16026</strain>
    </source>
</reference>
<dbReference type="Proteomes" id="UP001596391">
    <property type="component" value="Unassembled WGS sequence"/>
</dbReference>
<dbReference type="Gene3D" id="2.60.40.1120">
    <property type="entry name" value="Carboxypeptidase-like, regulatory domain"/>
    <property type="match status" value="1"/>
</dbReference>
<name>A0ABW1ZAD1_9BACT</name>
<organism evidence="2 3">
    <name type="scientific">Granulicella cerasi</name>
    <dbReference type="NCBI Taxonomy" id="741063"/>
    <lineage>
        <taxon>Bacteria</taxon>
        <taxon>Pseudomonadati</taxon>
        <taxon>Acidobacteriota</taxon>
        <taxon>Terriglobia</taxon>
        <taxon>Terriglobales</taxon>
        <taxon>Acidobacteriaceae</taxon>
        <taxon>Granulicella</taxon>
    </lineage>
</organism>
<keyword evidence="3" id="KW-1185">Reference proteome</keyword>
<feature type="signal peptide" evidence="1">
    <location>
        <begin position="1"/>
        <end position="37"/>
    </location>
</feature>
<comment type="caution">
    <text evidence="2">The sequence shown here is derived from an EMBL/GenBank/DDBJ whole genome shotgun (WGS) entry which is preliminary data.</text>
</comment>
<keyword evidence="1" id="KW-0732">Signal</keyword>